<feature type="transmembrane region" description="Helical" evidence="8">
    <location>
        <begin position="68"/>
        <end position="90"/>
    </location>
</feature>
<evidence type="ECO:0000256" key="1">
    <source>
        <dbReference type="ARBA" id="ARBA00004651"/>
    </source>
</evidence>
<dbReference type="KEGG" id="mik:FOE78_20090"/>
<comment type="similarity">
    <text evidence="2">Belongs to the AzlC family.</text>
</comment>
<proteinExistence type="inferred from homology"/>
<comment type="subcellular location">
    <subcellularLocation>
        <location evidence="1">Cell membrane</location>
        <topology evidence="1">Multi-pass membrane protein</topology>
    </subcellularLocation>
</comment>
<keyword evidence="4" id="KW-1003">Cell membrane</keyword>
<sequence length="243" mass="25713">MNPAESSTASVPATHREQVVAGIRDSFSAGPGIFPIGVALGLLVIQSGLPWWYAPASSIAVFAGSSELVLVGLVSAGQSLALIAATMLVINFRHVFYAFSFPVQIVRNRLARGYSVYAMIDEAYAVQVGLPDGKRSARRMISMQIASQSYWVGGALIGVLIGSALPAPIKGLEFALVALFAVLTLDAVRGRGTMPSLLLAAGSVAFSLIVAPQLAMLLSLVIFVLLLTVRFRVVRYAGRDRHA</sequence>
<evidence type="ECO:0000313" key="10">
    <source>
        <dbReference type="Proteomes" id="UP000319263"/>
    </source>
</evidence>
<keyword evidence="7 8" id="KW-0472">Membrane</keyword>
<dbReference type="PANTHER" id="PTHR34979">
    <property type="entry name" value="INNER MEMBRANE PROTEIN YGAZ"/>
    <property type="match status" value="1"/>
</dbReference>
<dbReference type="GO" id="GO:1903785">
    <property type="term" value="P:L-valine transmembrane transport"/>
    <property type="evidence" value="ECO:0007669"/>
    <property type="project" value="TreeGrafter"/>
</dbReference>
<dbReference type="RefSeq" id="WP_143987853.1">
    <property type="nucleotide sequence ID" value="NZ_CP041692.1"/>
</dbReference>
<dbReference type="EMBL" id="CP041692">
    <property type="protein sequence ID" value="QDP97899.1"/>
    <property type="molecule type" value="Genomic_DNA"/>
</dbReference>
<keyword evidence="5 8" id="KW-0812">Transmembrane</keyword>
<dbReference type="Pfam" id="PF03591">
    <property type="entry name" value="AzlC"/>
    <property type="match status" value="1"/>
</dbReference>
<evidence type="ECO:0000256" key="5">
    <source>
        <dbReference type="ARBA" id="ARBA00022692"/>
    </source>
</evidence>
<evidence type="ECO:0000256" key="4">
    <source>
        <dbReference type="ARBA" id="ARBA00022475"/>
    </source>
</evidence>
<dbReference type="OrthoDB" id="3181706at2"/>
<evidence type="ECO:0000256" key="3">
    <source>
        <dbReference type="ARBA" id="ARBA00022448"/>
    </source>
</evidence>
<name>A0A516Q3A0_9ACTN</name>
<protein>
    <submittedName>
        <fullName evidence="9">Branched-chain amino acid ABC transporter permease</fullName>
    </submittedName>
</protein>
<dbReference type="GO" id="GO:0005886">
    <property type="term" value="C:plasma membrane"/>
    <property type="evidence" value="ECO:0007669"/>
    <property type="project" value="UniProtKB-SubCell"/>
</dbReference>
<evidence type="ECO:0000313" key="9">
    <source>
        <dbReference type="EMBL" id="QDP97899.1"/>
    </source>
</evidence>
<dbReference type="PANTHER" id="PTHR34979:SF1">
    <property type="entry name" value="INNER MEMBRANE PROTEIN YGAZ"/>
    <property type="match status" value="1"/>
</dbReference>
<feature type="transmembrane region" description="Helical" evidence="8">
    <location>
        <begin position="197"/>
        <end position="226"/>
    </location>
</feature>
<keyword evidence="6 8" id="KW-1133">Transmembrane helix</keyword>
<accession>A0A516Q3A0</accession>
<evidence type="ECO:0000256" key="8">
    <source>
        <dbReference type="SAM" id="Phobius"/>
    </source>
</evidence>
<evidence type="ECO:0000256" key="6">
    <source>
        <dbReference type="ARBA" id="ARBA00022989"/>
    </source>
</evidence>
<dbReference type="InterPro" id="IPR011606">
    <property type="entry name" value="Brnchd-chn_aa_trnsp_permease"/>
</dbReference>
<feature type="transmembrane region" description="Helical" evidence="8">
    <location>
        <begin position="33"/>
        <end position="53"/>
    </location>
</feature>
<gene>
    <name evidence="9" type="ORF">FOE78_20090</name>
</gene>
<evidence type="ECO:0000256" key="2">
    <source>
        <dbReference type="ARBA" id="ARBA00010735"/>
    </source>
</evidence>
<evidence type="ECO:0000256" key="7">
    <source>
        <dbReference type="ARBA" id="ARBA00023136"/>
    </source>
</evidence>
<organism evidence="9 10">
    <name type="scientific">Microlunatus elymi</name>
    <dbReference type="NCBI Taxonomy" id="2596828"/>
    <lineage>
        <taxon>Bacteria</taxon>
        <taxon>Bacillati</taxon>
        <taxon>Actinomycetota</taxon>
        <taxon>Actinomycetes</taxon>
        <taxon>Propionibacteriales</taxon>
        <taxon>Propionibacteriaceae</taxon>
        <taxon>Microlunatus</taxon>
    </lineage>
</organism>
<keyword evidence="10" id="KW-1185">Reference proteome</keyword>
<reference evidence="9 10" key="1">
    <citation type="submission" date="2019-07" db="EMBL/GenBank/DDBJ databases">
        <title>Microlunatus dokdonensis sp. nov. isolated from the rhizospheric soil of the wild plant Elymus tsukushiensis.</title>
        <authorList>
            <person name="Ghim S.-Y."/>
            <person name="Hwang Y.-J."/>
            <person name="Son J.-S."/>
            <person name="Shin J.-H."/>
        </authorList>
    </citation>
    <scope>NUCLEOTIDE SEQUENCE [LARGE SCALE GENOMIC DNA]</scope>
    <source>
        <strain evidence="9 10">KUDC0627</strain>
    </source>
</reference>
<dbReference type="Proteomes" id="UP000319263">
    <property type="component" value="Chromosome"/>
</dbReference>
<keyword evidence="3" id="KW-0813">Transport</keyword>
<dbReference type="AlphaFoldDB" id="A0A516Q3A0"/>
<feature type="transmembrane region" description="Helical" evidence="8">
    <location>
        <begin position="145"/>
        <end position="165"/>
    </location>
</feature>